<evidence type="ECO:0000259" key="7">
    <source>
        <dbReference type="Pfam" id="PF18004"/>
    </source>
</evidence>
<dbReference type="Pfam" id="PF21505">
    <property type="entry name" value="RPN2_N"/>
    <property type="match status" value="1"/>
</dbReference>
<evidence type="ECO:0000313" key="9">
    <source>
        <dbReference type="EMBL" id="CAJ0604607.1"/>
    </source>
</evidence>
<evidence type="ECO:0000256" key="2">
    <source>
        <dbReference type="ARBA" id="ARBA00014929"/>
    </source>
</evidence>
<dbReference type="Proteomes" id="UP001176961">
    <property type="component" value="Unassembled WGS sequence"/>
</dbReference>
<dbReference type="GO" id="GO:0030234">
    <property type="term" value="F:enzyme regulator activity"/>
    <property type="evidence" value="ECO:0007669"/>
    <property type="project" value="UniProtKB-UniRule"/>
</dbReference>
<dbReference type="AlphaFoldDB" id="A0AA36H616"/>
<dbReference type="InterPro" id="IPR002015">
    <property type="entry name" value="Proteasome/cyclosome_rpt"/>
</dbReference>
<comment type="similarity">
    <text evidence="1 5">Belongs to the proteasome subunit S1 family.</text>
</comment>
<dbReference type="PIRSF" id="PIRSF015947">
    <property type="entry name" value="26S_Psome_Rpn2"/>
    <property type="match status" value="1"/>
</dbReference>
<organism evidence="9 10">
    <name type="scientific">Cylicocyclus nassatus</name>
    <name type="common">Nematode worm</name>
    <dbReference type="NCBI Taxonomy" id="53992"/>
    <lineage>
        <taxon>Eukaryota</taxon>
        <taxon>Metazoa</taxon>
        <taxon>Ecdysozoa</taxon>
        <taxon>Nematoda</taxon>
        <taxon>Chromadorea</taxon>
        <taxon>Rhabditida</taxon>
        <taxon>Rhabditina</taxon>
        <taxon>Rhabditomorpha</taxon>
        <taxon>Strongyloidea</taxon>
        <taxon>Strongylidae</taxon>
        <taxon>Cylicocyclus</taxon>
    </lineage>
</organism>
<feature type="domain" description="26S proteasome non-ATPase regulatory subunit 1/RPN2 N-terminal" evidence="8">
    <location>
        <begin position="47"/>
        <end position="371"/>
    </location>
</feature>
<dbReference type="InterPro" id="IPR016024">
    <property type="entry name" value="ARM-type_fold"/>
</dbReference>
<keyword evidence="10" id="KW-1185">Reference proteome</keyword>
<dbReference type="Gene3D" id="1.25.10.10">
    <property type="entry name" value="Leucine-rich Repeat Variant"/>
    <property type="match status" value="1"/>
</dbReference>
<dbReference type="GO" id="GO:0008540">
    <property type="term" value="C:proteasome regulatory particle, base subcomplex"/>
    <property type="evidence" value="ECO:0007669"/>
    <property type="project" value="UniProtKB-UniRule"/>
</dbReference>
<evidence type="ECO:0000256" key="5">
    <source>
        <dbReference type="PIRNR" id="PIRNR015947"/>
    </source>
</evidence>
<dbReference type="InterPro" id="IPR011989">
    <property type="entry name" value="ARM-like"/>
</dbReference>
<accession>A0AA36H616</accession>
<feature type="compositionally biased region" description="Basic and acidic residues" evidence="6">
    <location>
        <begin position="329"/>
        <end position="341"/>
    </location>
</feature>
<dbReference type="Pfam" id="PF13646">
    <property type="entry name" value="HEAT_2"/>
    <property type="match status" value="1"/>
</dbReference>
<dbReference type="GO" id="GO:0034515">
    <property type="term" value="C:proteasome storage granule"/>
    <property type="evidence" value="ECO:0007669"/>
    <property type="project" value="TreeGrafter"/>
</dbReference>
<sequence>MQFIVNNWKSRVGGPVNASAFLKSLQSTRSPAKEKEMLIDLFDDWDVLTNTWFEVADCASFIEELAEDRTFPARQKAALLASKVAFCLEDYENSLNFALAADTHFKLTPRPKSKTVGEKDAEYVNKIIEIGIDAYKSIKSCDAKVDPRLEALINRIFQRNLDKNELLYVIGLALDTRRIDMVEKAIIQSAESHVLLLETIQKVTNAKMDVQLRSQLLDVLVRLFTNNKHADFVAICQCLVKLNRPEDIGKLLDRLMSHENGDLIAYQIAFDLYENASQQFNTQVLNTYAGLHQPSSSAAPKEEKMEVTPAQTSAEPKEGQQQEQPQAESKSEGKSEEKPTEEQSSPMARLKAILRGEETIKQHMQFLIKNNHTDMLILKEMKDCVRTATAHNATLMANGLMHLGTTCDDFLRDNLDWISKATNWNKFNAVATLGLIHKGHESAAMKLLEPYLPKTEADQFGFKEGGSLYALGLIHANHGTEDCIKYLREQLAAAQTSAVRHGACLGLGLAAMGTQNQDVYLQLRDALYLDDAVSGEAAGLAMGLVMVGSLNSAAFQDMVQYICDTQHDKIQRGLRTGISLLAYGRQDEAESCIGQLIDVKSNAMLRSTGVAMLSMAYVGSGRANIVSRLLEKVATDPNNDVKRFSVMGIGFLLSNSPAICKDYVGMLVEHFNSHVRYGAAMALGIACAGTGYKEAISLLEPLLSAKENYVRQGAVIALSFIYVQQTDISCPKVGEFRKQLTKMTTEKGEDSMAKFGAIIAQGILDVGGRNMTIALHNRSGTTDMAGVVGMMAFQQFWYWHSMVPLISLACKPTCLIALTKDLQMPKIEFKCNAKASLFAYPPPLESKKKEEHEKVETAVLSITHKKKIAKKSAEEKMEVDDEALKTAKEEEKKAVPENEAPTHTIDNPARVVRLQLKTLSMVENSRYKPVKAITYGGIIMLLDRTPDVKAEIVAQAVAGGTTLDPAAPEKQPHATFEIDLKDY</sequence>
<reference evidence="9" key="1">
    <citation type="submission" date="2023-07" db="EMBL/GenBank/DDBJ databases">
        <authorList>
            <consortium name="CYATHOMIX"/>
        </authorList>
    </citation>
    <scope>NUCLEOTIDE SEQUENCE</scope>
    <source>
        <strain evidence="9">N/A</strain>
    </source>
</reference>
<evidence type="ECO:0000256" key="1">
    <source>
        <dbReference type="ARBA" id="ARBA00006308"/>
    </source>
</evidence>
<evidence type="ECO:0000259" key="8">
    <source>
        <dbReference type="Pfam" id="PF21505"/>
    </source>
</evidence>
<dbReference type="Pfam" id="PF18004">
    <property type="entry name" value="RPN2_C"/>
    <property type="match status" value="1"/>
</dbReference>
<dbReference type="EMBL" id="CATQJL010000305">
    <property type="protein sequence ID" value="CAJ0604607.1"/>
    <property type="molecule type" value="Genomic_DNA"/>
</dbReference>
<comment type="caution">
    <text evidence="9">The sequence shown here is derived from an EMBL/GenBank/DDBJ whole genome shotgun (WGS) entry which is preliminary data.</text>
</comment>
<dbReference type="Pfam" id="PF01851">
    <property type="entry name" value="PC_rep"/>
    <property type="match status" value="4"/>
</dbReference>
<dbReference type="InterPro" id="IPR040623">
    <property type="entry name" value="RPN2_C"/>
</dbReference>
<name>A0AA36H616_CYLNA</name>
<dbReference type="GO" id="GO:0005634">
    <property type="term" value="C:nucleus"/>
    <property type="evidence" value="ECO:0007669"/>
    <property type="project" value="TreeGrafter"/>
</dbReference>
<keyword evidence="3" id="KW-0677">Repeat</keyword>
<keyword evidence="4 5" id="KW-0647">Proteasome</keyword>
<comment type="function">
    <text evidence="5">Component of the 26S proteasome, a multiprotein complex involved in the ATP-dependent degradation of ubiquitinated proteins. This complex plays a key role in the maintenance of protein homeostasis by removing misfolded or damaged proteins, which could impair cellular functions, and by removing proteins whose functions are no longer required. Therefore, the proteasome participates in numerous cellular processes, including cell cycle progression, apoptosis, or DNA damage repair.</text>
</comment>
<dbReference type="InterPro" id="IPR016642">
    <property type="entry name" value="26S_Psome_Rpn2"/>
</dbReference>
<feature type="region of interest" description="Disordered" evidence="6">
    <location>
        <begin position="293"/>
        <end position="348"/>
    </location>
</feature>
<comment type="subunit">
    <text evidence="5">Component of the 19S proteasome regulatory particle complex. The 26S proteasome consists of a 20S core particle (CP) and two 19S regulatory subunits (RP).</text>
</comment>
<proteinExistence type="inferred from homology"/>
<dbReference type="GO" id="GO:0043161">
    <property type="term" value="P:proteasome-mediated ubiquitin-dependent protein catabolic process"/>
    <property type="evidence" value="ECO:0007669"/>
    <property type="project" value="TreeGrafter"/>
</dbReference>
<dbReference type="SUPFAM" id="SSF48371">
    <property type="entry name" value="ARM repeat"/>
    <property type="match status" value="1"/>
</dbReference>
<evidence type="ECO:0000313" key="10">
    <source>
        <dbReference type="Proteomes" id="UP001176961"/>
    </source>
</evidence>
<gene>
    <name evidence="9" type="ORF">CYNAS_LOCUS16590</name>
</gene>
<evidence type="ECO:0000256" key="6">
    <source>
        <dbReference type="SAM" id="MobiDB-lite"/>
    </source>
</evidence>
<dbReference type="FunFam" id="1.25.10.10:FF:000017">
    <property type="entry name" value="26S proteasome non-ATPase regulatory subunit 1"/>
    <property type="match status" value="1"/>
</dbReference>
<dbReference type="PANTHER" id="PTHR10943:SF2">
    <property type="entry name" value="26S PROTEASOME NON-ATPASE REGULATORY SUBUNIT 1"/>
    <property type="match status" value="1"/>
</dbReference>
<evidence type="ECO:0000256" key="3">
    <source>
        <dbReference type="ARBA" id="ARBA00022737"/>
    </source>
</evidence>
<dbReference type="GO" id="GO:0042176">
    <property type="term" value="P:regulation of protein catabolic process"/>
    <property type="evidence" value="ECO:0007669"/>
    <property type="project" value="UniProtKB-UniRule"/>
</dbReference>
<dbReference type="InterPro" id="IPR048570">
    <property type="entry name" value="PSMD1_RPN2_N"/>
</dbReference>
<protein>
    <recommendedName>
        <fullName evidence="2 5">26S proteasome non-ATPase regulatory subunit 1</fullName>
    </recommendedName>
</protein>
<feature type="domain" description="26S proteasome regulatory subunit RPN2 C-terminal" evidence="7">
    <location>
        <begin position="813"/>
        <end position="953"/>
    </location>
</feature>
<dbReference type="PANTHER" id="PTHR10943">
    <property type="entry name" value="26S PROTEASOME NON-ATPASE REGULATORY SUBUNIT"/>
    <property type="match status" value="1"/>
</dbReference>
<evidence type="ECO:0000256" key="4">
    <source>
        <dbReference type="ARBA" id="ARBA00022942"/>
    </source>
</evidence>